<feature type="non-terminal residue" evidence="2">
    <location>
        <position position="1"/>
    </location>
</feature>
<dbReference type="PANTHER" id="PTHR24148">
    <property type="entry name" value="ANKYRIN REPEAT DOMAIN-CONTAINING PROTEIN 39 HOMOLOG-RELATED"/>
    <property type="match status" value="1"/>
</dbReference>
<evidence type="ECO:0000313" key="3">
    <source>
        <dbReference type="Proteomes" id="UP000799539"/>
    </source>
</evidence>
<sequence length="174" mass="20473">YERLRDTKRGIRLAKIRPGAGNKRVAIDLVESWLPKSGHEPPQVYDALSYTWGESFRTKIILCNDRPLAVTENLQEALFRFRDPIHTVTLWIDQICIWQESLPERNAQVKMMGDIFLNARKVIVWLGDHDHDSQAGMQLAEQLRLLCDRKWKALAAILRRPWFWRTWIVQEVVL</sequence>
<dbReference type="AlphaFoldDB" id="A0A6A6FFL7"/>
<dbReference type="Pfam" id="PF06985">
    <property type="entry name" value="HET"/>
    <property type="match status" value="1"/>
</dbReference>
<evidence type="ECO:0000313" key="2">
    <source>
        <dbReference type="EMBL" id="KAF2212181.1"/>
    </source>
</evidence>
<feature type="non-terminal residue" evidence="2">
    <location>
        <position position="174"/>
    </location>
</feature>
<feature type="domain" description="Heterokaryon incompatibility" evidence="1">
    <location>
        <begin position="45"/>
        <end position="171"/>
    </location>
</feature>
<dbReference type="EMBL" id="ML992673">
    <property type="protein sequence ID" value="KAF2212181.1"/>
    <property type="molecule type" value="Genomic_DNA"/>
</dbReference>
<dbReference type="PANTHER" id="PTHR24148:SF64">
    <property type="entry name" value="HETEROKARYON INCOMPATIBILITY DOMAIN-CONTAINING PROTEIN"/>
    <property type="match status" value="1"/>
</dbReference>
<gene>
    <name evidence="2" type="ORF">CERZMDRAFT_6068</name>
</gene>
<accession>A0A6A6FFL7</accession>
<protein>
    <recommendedName>
        <fullName evidence="1">Heterokaryon incompatibility domain-containing protein</fullName>
    </recommendedName>
</protein>
<organism evidence="2 3">
    <name type="scientific">Cercospora zeae-maydis SCOH1-5</name>
    <dbReference type="NCBI Taxonomy" id="717836"/>
    <lineage>
        <taxon>Eukaryota</taxon>
        <taxon>Fungi</taxon>
        <taxon>Dikarya</taxon>
        <taxon>Ascomycota</taxon>
        <taxon>Pezizomycotina</taxon>
        <taxon>Dothideomycetes</taxon>
        <taxon>Dothideomycetidae</taxon>
        <taxon>Mycosphaerellales</taxon>
        <taxon>Mycosphaerellaceae</taxon>
        <taxon>Cercospora</taxon>
    </lineage>
</organism>
<dbReference type="InterPro" id="IPR052895">
    <property type="entry name" value="HetReg/Transcr_Mod"/>
</dbReference>
<dbReference type="InterPro" id="IPR010730">
    <property type="entry name" value="HET"/>
</dbReference>
<proteinExistence type="predicted"/>
<dbReference type="Proteomes" id="UP000799539">
    <property type="component" value="Unassembled WGS sequence"/>
</dbReference>
<reference evidence="2" key="1">
    <citation type="journal article" date="2020" name="Stud. Mycol.">
        <title>101 Dothideomycetes genomes: a test case for predicting lifestyles and emergence of pathogens.</title>
        <authorList>
            <person name="Haridas S."/>
            <person name="Albert R."/>
            <person name="Binder M."/>
            <person name="Bloem J."/>
            <person name="Labutti K."/>
            <person name="Salamov A."/>
            <person name="Andreopoulos B."/>
            <person name="Baker S."/>
            <person name="Barry K."/>
            <person name="Bills G."/>
            <person name="Bluhm B."/>
            <person name="Cannon C."/>
            <person name="Castanera R."/>
            <person name="Culley D."/>
            <person name="Daum C."/>
            <person name="Ezra D."/>
            <person name="Gonzalez J."/>
            <person name="Henrissat B."/>
            <person name="Kuo A."/>
            <person name="Liang C."/>
            <person name="Lipzen A."/>
            <person name="Lutzoni F."/>
            <person name="Magnuson J."/>
            <person name="Mondo S."/>
            <person name="Nolan M."/>
            <person name="Ohm R."/>
            <person name="Pangilinan J."/>
            <person name="Park H.-J."/>
            <person name="Ramirez L."/>
            <person name="Alfaro M."/>
            <person name="Sun H."/>
            <person name="Tritt A."/>
            <person name="Yoshinaga Y."/>
            <person name="Zwiers L.-H."/>
            <person name="Turgeon B."/>
            <person name="Goodwin S."/>
            <person name="Spatafora J."/>
            <person name="Crous P."/>
            <person name="Grigoriev I."/>
        </authorList>
    </citation>
    <scope>NUCLEOTIDE SEQUENCE</scope>
    <source>
        <strain evidence="2">SCOH1-5</strain>
    </source>
</reference>
<evidence type="ECO:0000259" key="1">
    <source>
        <dbReference type="Pfam" id="PF06985"/>
    </source>
</evidence>
<dbReference type="OrthoDB" id="2157530at2759"/>
<name>A0A6A6FFL7_9PEZI</name>
<keyword evidence="3" id="KW-1185">Reference proteome</keyword>